<dbReference type="Proteomes" id="UP001054945">
    <property type="component" value="Unassembled WGS sequence"/>
</dbReference>
<organism evidence="1 2">
    <name type="scientific">Caerostris extrusa</name>
    <name type="common">Bark spider</name>
    <name type="synonym">Caerostris bankana</name>
    <dbReference type="NCBI Taxonomy" id="172846"/>
    <lineage>
        <taxon>Eukaryota</taxon>
        <taxon>Metazoa</taxon>
        <taxon>Ecdysozoa</taxon>
        <taxon>Arthropoda</taxon>
        <taxon>Chelicerata</taxon>
        <taxon>Arachnida</taxon>
        <taxon>Araneae</taxon>
        <taxon>Araneomorphae</taxon>
        <taxon>Entelegynae</taxon>
        <taxon>Araneoidea</taxon>
        <taxon>Araneidae</taxon>
        <taxon>Caerostris</taxon>
    </lineage>
</organism>
<evidence type="ECO:0000313" key="2">
    <source>
        <dbReference type="Proteomes" id="UP001054945"/>
    </source>
</evidence>
<sequence length="157" mass="18410">MRNYSPEILQRNAFRGDLDPTVWTEMFTMYGSSWDIMPSSNVSRQVLTFVSMDPKFRLKMDSRSVRASIEKTWGHSEKEEEIITVNFIQNQLSALISNQENISLAFDISIDSEIAWQNEFFKNICFRRRWGRHFAYLFSRSVYKKPACLSLAVFKVG</sequence>
<accession>A0AAV4U0L8</accession>
<reference evidence="1 2" key="1">
    <citation type="submission" date="2021-06" db="EMBL/GenBank/DDBJ databases">
        <title>Caerostris extrusa draft genome.</title>
        <authorList>
            <person name="Kono N."/>
            <person name="Arakawa K."/>
        </authorList>
    </citation>
    <scope>NUCLEOTIDE SEQUENCE [LARGE SCALE GENOMIC DNA]</scope>
</reference>
<name>A0AAV4U0L8_CAEEX</name>
<proteinExistence type="predicted"/>
<comment type="caution">
    <text evidence="1">The sequence shown here is derived from an EMBL/GenBank/DDBJ whole genome shotgun (WGS) entry which is preliminary data.</text>
</comment>
<protein>
    <submittedName>
        <fullName evidence="1">Uncharacterized protein</fullName>
    </submittedName>
</protein>
<gene>
    <name evidence="1" type="ORF">CEXT_110091</name>
</gene>
<dbReference type="EMBL" id="BPLR01012094">
    <property type="protein sequence ID" value="GIY51323.1"/>
    <property type="molecule type" value="Genomic_DNA"/>
</dbReference>
<keyword evidence="2" id="KW-1185">Reference proteome</keyword>
<dbReference type="AlphaFoldDB" id="A0AAV4U0L8"/>
<evidence type="ECO:0000313" key="1">
    <source>
        <dbReference type="EMBL" id="GIY51323.1"/>
    </source>
</evidence>